<feature type="region of interest" description="Disordered" evidence="2">
    <location>
        <begin position="354"/>
        <end position="407"/>
    </location>
</feature>
<feature type="coiled-coil region" evidence="1">
    <location>
        <begin position="486"/>
        <end position="538"/>
    </location>
</feature>
<name>A0A7J6U9L7_PEROL</name>
<feature type="region of interest" description="Disordered" evidence="2">
    <location>
        <begin position="1"/>
        <end position="42"/>
    </location>
</feature>
<reference evidence="3 4" key="1">
    <citation type="submission" date="2020-04" db="EMBL/GenBank/DDBJ databases">
        <title>Perkinsus olseni comparative genomics.</title>
        <authorList>
            <person name="Bogema D.R."/>
        </authorList>
    </citation>
    <scope>NUCLEOTIDE SEQUENCE [LARGE SCALE GENOMIC DNA]</scope>
    <source>
        <strain evidence="3 4">ATCC PRA-207</strain>
    </source>
</reference>
<keyword evidence="4" id="KW-1185">Reference proteome</keyword>
<feature type="compositionally biased region" description="Low complexity" evidence="2">
    <location>
        <begin position="738"/>
        <end position="754"/>
    </location>
</feature>
<feature type="compositionally biased region" description="Polar residues" evidence="2">
    <location>
        <begin position="391"/>
        <end position="400"/>
    </location>
</feature>
<evidence type="ECO:0000256" key="2">
    <source>
        <dbReference type="SAM" id="MobiDB-lite"/>
    </source>
</evidence>
<dbReference type="EMBL" id="JABANO010005436">
    <property type="protein sequence ID" value="KAF4753526.1"/>
    <property type="molecule type" value="Genomic_DNA"/>
</dbReference>
<comment type="caution">
    <text evidence="3">The sequence shown here is derived from an EMBL/GenBank/DDBJ whole genome shotgun (WGS) entry which is preliminary data.</text>
</comment>
<evidence type="ECO:0000313" key="3">
    <source>
        <dbReference type="EMBL" id="KAF4753526.1"/>
    </source>
</evidence>
<proteinExistence type="predicted"/>
<gene>
    <name evidence="3" type="ORF">FOZ63_003187</name>
</gene>
<sequence>VVIDQKRKCPGKTKPSDSESNDSMSEAGMSRSRHAGVEADQATALRAQIEELKGKLEAKGKECESAVEEAERLRREEMKALREETTSSGMAATWEDILSPGLRETLSDVQREVERMKTEDGRTLALQKTCQATLSGVNYLLGRTGSMQSPPRGNWSNDGSKPSKRLLRLTDTQLGDELPSEWKMGVFLVDRIRKIERTCEATLNSVRYITDWTQGTQVSRSVCKTEAKREVGYVGAPNLGDVPNSGSQSPDPVLNLNTPTWQVRSFQMSVVDDIRHRMENLIRKHLQRNPEIADPEGTAVDWVFRDAVRKQFRIFYRADTMSWYYRLPQGRTRGKKCVRAGVLNTLKFVCGDKAQREESEQEPMSSVTDSRGRKRKSCERMRAFDSKRGDTSFSPDSRVSSEPEGTLPHNYCDSRRASEIYRLRKEVSLLRCSNAGLRSIAEERLERIRQLEAVVWARQTTADGDIGSDKDRGLEISERAEGDEWKKKFEERMQAKEQDRDLAIKELQRVGEVTSDRIRALEEELKASRANASGLRGMLSDIQTRMDRIETSDGVLSKRIRMVEATCQEPQLKRVERVPNSSIGALRNGGTSRSDVNVKKECKGLRVADSELFHDIVVVEMDAVANAKQLMEELIQEHLRRNPRIVEPDGTADDWTFREALKKQFGILYDRTSMTWCGSLAKRVKRCVEAGILDTLRVICEDKARRKKVSLPAKGSVIATRHRRRKPHEGARLAGPYSGTPSSASESSVSTPSAESRRGWKQRRRLSSLKCSNAGGSGEPLRLLYRQHVGLRSIAAERLQRIKELEAEKGAAHKGGLRIPIGQIISVAAWNPLRVAEDADGSGLAERSESSPRVGPDQVTVSIVITAHKLPWVPHCTPRAELNKWKKRMEAKEKECKLAVEETERLRGHHNKKEAAMKEKLKTLRTETRSLRMILSAVQEEVNRMKREDGSFGGTLELGLFPSGAPTRFVPHNATKAT</sequence>
<evidence type="ECO:0000256" key="1">
    <source>
        <dbReference type="SAM" id="Coils"/>
    </source>
</evidence>
<protein>
    <submittedName>
        <fullName evidence="3">Uncharacterized protein</fullName>
    </submittedName>
</protein>
<feature type="non-terminal residue" evidence="3">
    <location>
        <position position="1"/>
    </location>
</feature>
<organism evidence="3 4">
    <name type="scientific">Perkinsus olseni</name>
    <name type="common">Perkinsus atlanticus</name>
    <dbReference type="NCBI Taxonomy" id="32597"/>
    <lineage>
        <taxon>Eukaryota</taxon>
        <taxon>Sar</taxon>
        <taxon>Alveolata</taxon>
        <taxon>Perkinsozoa</taxon>
        <taxon>Perkinsea</taxon>
        <taxon>Perkinsida</taxon>
        <taxon>Perkinsidae</taxon>
        <taxon>Perkinsus</taxon>
    </lineage>
</organism>
<dbReference type="Proteomes" id="UP000553632">
    <property type="component" value="Unassembled WGS sequence"/>
</dbReference>
<dbReference type="AlphaFoldDB" id="A0A7J6U9L7"/>
<keyword evidence="1" id="KW-0175">Coiled coil</keyword>
<evidence type="ECO:0000313" key="4">
    <source>
        <dbReference type="Proteomes" id="UP000553632"/>
    </source>
</evidence>
<feature type="region of interest" description="Disordered" evidence="2">
    <location>
        <begin position="143"/>
        <end position="163"/>
    </location>
</feature>
<feature type="region of interest" description="Disordered" evidence="2">
    <location>
        <begin position="711"/>
        <end position="773"/>
    </location>
</feature>
<feature type="compositionally biased region" description="Basic and acidic residues" evidence="2">
    <location>
        <begin position="378"/>
        <end position="390"/>
    </location>
</feature>
<feature type="compositionally biased region" description="Polar residues" evidence="2">
    <location>
        <begin position="145"/>
        <end position="160"/>
    </location>
</feature>
<accession>A0A7J6U9L7</accession>